<dbReference type="SMART" id="SM01388">
    <property type="entry name" value="Mob1_phocein"/>
    <property type="match status" value="1"/>
</dbReference>
<name>A0A7S3PRA2_9STRA</name>
<dbReference type="EMBL" id="HBIN01023179">
    <property type="protein sequence ID" value="CAE0447871.1"/>
    <property type="molecule type" value="Transcribed_RNA"/>
</dbReference>
<evidence type="ECO:0000313" key="2">
    <source>
        <dbReference type="EMBL" id="CAE0447871.1"/>
    </source>
</evidence>
<feature type="region of interest" description="Disordered" evidence="1">
    <location>
        <begin position="1"/>
        <end position="27"/>
    </location>
</feature>
<accession>A0A7S3PRA2</accession>
<dbReference type="SUPFAM" id="SSF101152">
    <property type="entry name" value="Mob1/phocein"/>
    <property type="match status" value="1"/>
</dbReference>
<gene>
    <name evidence="2" type="ORF">ASTO00021_LOCUS17835</name>
</gene>
<organism evidence="2">
    <name type="scientific">Aplanochytrium stocchinoi</name>
    <dbReference type="NCBI Taxonomy" id="215587"/>
    <lineage>
        <taxon>Eukaryota</taxon>
        <taxon>Sar</taxon>
        <taxon>Stramenopiles</taxon>
        <taxon>Bigyra</taxon>
        <taxon>Labyrinthulomycetes</taxon>
        <taxon>Thraustochytrida</taxon>
        <taxon>Thraustochytriidae</taxon>
        <taxon>Aplanochytrium</taxon>
    </lineage>
</organism>
<reference evidence="2" key="1">
    <citation type="submission" date="2021-01" db="EMBL/GenBank/DDBJ databases">
        <authorList>
            <person name="Corre E."/>
            <person name="Pelletier E."/>
            <person name="Niang G."/>
            <person name="Scheremetjew M."/>
            <person name="Finn R."/>
            <person name="Kale V."/>
            <person name="Holt S."/>
            <person name="Cochrane G."/>
            <person name="Meng A."/>
            <person name="Brown T."/>
            <person name="Cohen L."/>
        </authorList>
    </citation>
    <scope>NUCLEOTIDE SEQUENCE</scope>
    <source>
        <strain evidence="2">GSBS06</strain>
    </source>
</reference>
<dbReference type="InterPro" id="IPR005301">
    <property type="entry name" value="MOB_kinase_act_fam"/>
</dbReference>
<dbReference type="Pfam" id="PF03637">
    <property type="entry name" value="Mob1_phocein"/>
    <property type="match status" value="1"/>
</dbReference>
<proteinExistence type="predicted"/>
<dbReference type="Gene3D" id="1.20.140.30">
    <property type="entry name" value="MOB kinase activator"/>
    <property type="match status" value="1"/>
</dbReference>
<dbReference type="PANTHER" id="PTHR22599">
    <property type="entry name" value="MPS ONE BINDER KINASE ACTIVATOR-LIKE MOB"/>
    <property type="match status" value="1"/>
</dbReference>
<dbReference type="AlphaFoldDB" id="A0A7S3PRA2"/>
<dbReference type="InterPro" id="IPR036703">
    <property type="entry name" value="MOB_kinase_act_sf"/>
</dbReference>
<evidence type="ECO:0000256" key="1">
    <source>
        <dbReference type="SAM" id="MobiDB-lite"/>
    </source>
</evidence>
<protein>
    <submittedName>
        <fullName evidence="2">Uncharacterized protein</fullName>
    </submittedName>
</protein>
<sequence>MPFGKKANGNDTFKMKKRSTRTYTRTQSQYTLRGKKLNGQNKISLSFADSGKVGTSELIKIIEIPEDLLEDAVEAAKEDHPDASVAEIKTIAHADALNEWMAGNTVDFFSELSLLYATVEKKHIDMCKNGEPGVGFPPGCAYQFPGLDDNSAARYCDTTLAWIEDQVHNENVFPEDEDTKFPDDFIDTYVSKIFKRMFRIYAIILTTCWDGEDSMKAQESDEYCIASFKHFYFFMLRHDLLKNDQEKEALKNNQMAKTGMTLKSIEEEYRKSAAAYEATKN</sequence>